<dbReference type="InterPro" id="IPR007110">
    <property type="entry name" value="Ig-like_dom"/>
</dbReference>
<dbReference type="SMART" id="SM00409">
    <property type="entry name" value="IG"/>
    <property type="match status" value="2"/>
</dbReference>
<dbReference type="GO" id="GO:0005923">
    <property type="term" value="C:bicellular tight junction"/>
    <property type="evidence" value="ECO:0007669"/>
    <property type="project" value="UniProtKB-SubCell"/>
</dbReference>
<evidence type="ECO:0000256" key="3">
    <source>
        <dbReference type="ARBA" id="ARBA00022427"/>
    </source>
</evidence>
<reference evidence="9" key="1">
    <citation type="submission" date="2025-08" db="UniProtKB">
        <authorList>
            <consortium name="Ensembl"/>
        </authorList>
    </citation>
    <scope>IDENTIFICATION</scope>
</reference>
<evidence type="ECO:0000256" key="2">
    <source>
        <dbReference type="ARBA" id="ARBA00004536"/>
    </source>
</evidence>
<dbReference type="Proteomes" id="UP000261340">
    <property type="component" value="Unplaced"/>
</dbReference>
<evidence type="ECO:0000256" key="6">
    <source>
        <dbReference type="SAM" id="MobiDB-lite"/>
    </source>
</evidence>
<evidence type="ECO:0000259" key="8">
    <source>
        <dbReference type="PROSITE" id="PS50835"/>
    </source>
</evidence>
<dbReference type="InterPro" id="IPR003599">
    <property type="entry name" value="Ig_sub"/>
</dbReference>
<dbReference type="PANTHER" id="PTHR44468">
    <property type="entry name" value="COXSACKIEVIRUS AND ADENOVIRUS RECEPTOR-RELATED"/>
    <property type="match status" value="1"/>
</dbReference>
<evidence type="ECO:0000256" key="4">
    <source>
        <dbReference type="ARBA" id="ARBA00022949"/>
    </source>
</evidence>
<dbReference type="Gene3D" id="2.60.40.10">
    <property type="entry name" value="Immunoglobulins"/>
    <property type="match status" value="2"/>
</dbReference>
<evidence type="ECO:0000256" key="1">
    <source>
        <dbReference type="ARBA" id="ARBA00004435"/>
    </source>
</evidence>
<keyword evidence="4" id="KW-0965">Cell junction</keyword>
<proteinExistence type="predicted"/>
<feature type="compositionally biased region" description="Polar residues" evidence="6">
    <location>
        <begin position="323"/>
        <end position="332"/>
    </location>
</feature>
<feature type="transmembrane region" description="Helical" evidence="7">
    <location>
        <begin position="244"/>
        <end position="269"/>
    </location>
</feature>
<dbReference type="Pfam" id="PF13927">
    <property type="entry name" value="Ig_3"/>
    <property type="match status" value="1"/>
</dbReference>
<keyword evidence="7" id="KW-0472">Membrane</keyword>
<dbReference type="GO" id="GO:0016323">
    <property type="term" value="C:basolateral plasma membrane"/>
    <property type="evidence" value="ECO:0007669"/>
    <property type="project" value="UniProtKB-SubCell"/>
</dbReference>
<dbReference type="InterPro" id="IPR052307">
    <property type="entry name" value="EJ_Adhesion_Regulator"/>
</dbReference>
<sequence>FRSVITNVFIMLVYTLSCSVNGGLVSVPAMKVTSTGPQTIQKAQGETVKLECTYAPGSEDTGDLDIEWSNVSPDMTQKDTLILSYSGGQTHIHDQNLAKRFTFTTNPQQGDASVSITDLRPSDTATYQCKVKKLPGADARKLTLVVLVPPSAPKCWVEGGEEKGSTVSLRCKSSQGSTPVSYVWTRESGGAMPSTATQNPQSGELLIRNHTDSNTGSYVCEAKNPVGSAQCKYSLHAYNPINKAGVIAGAVIGALLLLLLLLLLIWLLICCCHKRRYEKEVANEIREDVKAPESRPASRQSSRHSSLRSVMGYRTHHGLYSSVRSHPASVSESGPVYTGGSNGATTAGDRVAHLNYDPKYGYPV</sequence>
<protein>
    <submittedName>
        <fullName evidence="9">V-set and immunoglobulin domain containing 8b</fullName>
    </submittedName>
</protein>
<evidence type="ECO:0000313" key="9">
    <source>
        <dbReference type="Ensembl" id="ENSACIP00000000436.1"/>
    </source>
</evidence>
<dbReference type="GO" id="GO:0005912">
    <property type="term" value="C:adherens junction"/>
    <property type="evidence" value="ECO:0007669"/>
    <property type="project" value="UniProtKB-SubCell"/>
</dbReference>
<organism evidence="9 10">
    <name type="scientific">Amphilophus citrinellus</name>
    <name type="common">Midas cichlid</name>
    <name type="synonym">Cichlasoma citrinellum</name>
    <dbReference type="NCBI Taxonomy" id="61819"/>
    <lineage>
        <taxon>Eukaryota</taxon>
        <taxon>Metazoa</taxon>
        <taxon>Chordata</taxon>
        <taxon>Craniata</taxon>
        <taxon>Vertebrata</taxon>
        <taxon>Euteleostomi</taxon>
        <taxon>Actinopterygii</taxon>
        <taxon>Neopterygii</taxon>
        <taxon>Teleostei</taxon>
        <taxon>Neoteleostei</taxon>
        <taxon>Acanthomorphata</taxon>
        <taxon>Ovalentaria</taxon>
        <taxon>Cichlomorphae</taxon>
        <taxon>Cichliformes</taxon>
        <taxon>Cichlidae</taxon>
        <taxon>New World cichlids</taxon>
        <taxon>Cichlasomatinae</taxon>
        <taxon>Heroini</taxon>
        <taxon>Amphilophus</taxon>
    </lineage>
</organism>
<feature type="domain" description="Ig-like" evidence="8">
    <location>
        <begin position="149"/>
        <end position="236"/>
    </location>
</feature>
<name>A0A3Q0QTM0_AMPCI</name>
<keyword evidence="3" id="KW-0796">Tight junction</keyword>
<accession>A0A3Q0QTM0</accession>
<evidence type="ECO:0000313" key="10">
    <source>
        <dbReference type="Proteomes" id="UP000261340"/>
    </source>
</evidence>
<dbReference type="PANTHER" id="PTHR44468:SF2">
    <property type="entry name" value="V-SET AND IMMUNOGLOBULIN DOMAIN CONTAINING 8B ISOFORM X1"/>
    <property type="match status" value="1"/>
</dbReference>
<dbReference type="SUPFAM" id="SSF48726">
    <property type="entry name" value="Immunoglobulin"/>
    <property type="match status" value="2"/>
</dbReference>
<feature type="domain" description="Ig-like" evidence="8">
    <location>
        <begin position="28"/>
        <end position="143"/>
    </location>
</feature>
<comment type="subcellular location">
    <subcellularLocation>
        <location evidence="5">Basolateral cell membrane</location>
        <topology evidence="5">Single-pass type I membrane protein</topology>
    </subcellularLocation>
    <subcellularLocation>
        <location evidence="2">Cell junction</location>
        <location evidence="2">Adherens junction</location>
    </subcellularLocation>
    <subcellularLocation>
        <location evidence="1">Cell junction</location>
        <location evidence="1">Tight junction</location>
    </subcellularLocation>
</comment>
<feature type="region of interest" description="Disordered" evidence="6">
    <location>
        <begin position="323"/>
        <end position="344"/>
    </location>
</feature>
<dbReference type="SMART" id="SM00406">
    <property type="entry name" value="IGv"/>
    <property type="match status" value="1"/>
</dbReference>
<dbReference type="SMART" id="SM00408">
    <property type="entry name" value="IGc2"/>
    <property type="match status" value="2"/>
</dbReference>
<reference evidence="9" key="2">
    <citation type="submission" date="2025-09" db="UniProtKB">
        <authorList>
            <consortium name="Ensembl"/>
        </authorList>
    </citation>
    <scope>IDENTIFICATION</scope>
</reference>
<keyword evidence="7" id="KW-0812">Transmembrane</keyword>
<dbReference type="InterPro" id="IPR003598">
    <property type="entry name" value="Ig_sub2"/>
</dbReference>
<dbReference type="InterPro" id="IPR013106">
    <property type="entry name" value="Ig_V-set"/>
</dbReference>
<keyword evidence="7" id="KW-1133">Transmembrane helix</keyword>
<keyword evidence="10" id="KW-1185">Reference proteome</keyword>
<dbReference type="Pfam" id="PF07686">
    <property type="entry name" value="V-set"/>
    <property type="match status" value="1"/>
</dbReference>
<dbReference type="PROSITE" id="PS50835">
    <property type="entry name" value="IG_LIKE"/>
    <property type="match status" value="2"/>
</dbReference>
<dbReference type="AlphaFoldDB" id="A0A3Q0QTM0"/>
<evidence type="ECO:0000256" key="7">
    <source>
        <dbReference type="SAM" id="Phobius"/>
    </source>
</evidence>
<evidence type="ECO:0000256" key="5">
    <source>
        <dbReference type="ARBA" id="ARBA00023768"/>
    </source>
</evidence>
<dbReference type="Ensembl" id="ENSACIT00000000458.1">
    <property type="protein sequence ID" value="ENSACIP00000000436.1"/>
    <property type="gene ID" value="ENSACIG00000000374.1"/>
</dbReference>
<feature type="region of interest" description="Disordered" evidence="6">
    <location>
        <begin position="287"/>
        <end position="307"/>
    </location>
</feature>
<dbReference type="GeneTree" id="ENSGT00940000165076"/>
<dbReference type="InterPro" id="IPR013783">
    <property type="entry name" value="Ig-like_fold"/>
</dbReference>
<dbReference type="InterPro" id="IPR036179">
    <property type="entry name" value="Ig-like_dom_sf"/>
</dbReference>